<organism evidence="1 2">
    <name type="scientific">Prorocentrum cordatum</name>
    <dbReference type="NCBI Taxonomy" id="2364126"/>
    <lineage>
        <taxon>Eukaryota</taxon>
        <taxon>Sar</taxon>
        <taxon>Alveolata</taxon>
        <taxon>Dinophyceae</taxon>
        <taxon>Prorocentrales</taxon>
        <taxon>Prorocentraceae</taxon>
        <taxon>Prorocentrum</taxon>
    </lineage>
</organism>
<dbReference type="EMBL" id="CAUYUJ010020767">
    <property type="protein sequence ID" value="CAK0900382.1"/>
    <property type="molecule type" value="Genomic_DNA"/>
</dbReference>
<reference evidence="1" key="1">
    <citation type="submission" date="2023-10" db="EMBL/GenBank/DDBJ databases">
        <authorList>
            <person name="Chen Y."/>
            <person name="Shah S."/>
            <person name="Dougan E. K."/>
            <person name="Thang M."/>
            <person name="Chan C."/>
        </authorList>
    </citation>
    <scope>NUCLEOTIDE SEQUENCE [LARGE SCALE GENOMIC DNA]</scope>
</reference>
<dbReference type="Proteomes" id="UP001189429">
    <property type="component" value="Unassembled WGS sequence"/>
</dbReference>
<accession>A0ABN9XL86</accession>
<protein>
    <recommendedName>
        <fullName evidence="3">Protein xylosyltransferase</fullName>
    </recommendedName>
</protein>
<sequence length="766" mass="85540">MSTSTRRNFDRFDGQLNLGVKQNRVVDLVLEACLPRKGAPMPSPRRAPLAVAAALCGARAAAALGVRDLPGTEAGGAAAGGAGARAADGGPCDGCEFTIDLRCEGIRSSRSAPFHRITDCLLPLYGLIDLARNASVHDGRKRVCAVTWLDAWEGLNLNPFLVDLTGVQWHSIINEREACGKRLPYHAINRTYQSMATHDYLNTFGSDPLMVKSYHINYGGNLRVLQADVSRVVNHDEQLPSIVVLQRNTGTRRFRPVALLEIIDRLGPVGLPVEQYTGREKAMDTIRLFSSAKGVLGYHGAAWANLYFSSETTCNVQVSTFYDLESTKPWRTAMESGIRNPRALWFFYLLPLNMLLDANHVHHDAYLARQEKDHFIKDLDWVPLRDVDIAEITDNMVQCLLDPAAYEKGHEDHASKQWTHGWEPAQAASREPMSGRLTSTGRDPCSGCDVTVDLRCEGYKKSRGTYYGSVANCLLPAYEMLQVAREAASNSSAQVCAMTWREGQTLRPFLESVSGIRWHKILDESDACTGGLKYHAIQPPAEQADLLRQASAEGSRMLHRYPVDLKQNLVWLHKDTVNLAGKPSPHIIILQNQRLRVFPQRTMDVFQEKLAQFMQQRISVYSGEGTVTDAVKLFTNAGSVIGFWGDLWVNTLFTYTPHCTIEISTYEDLDKQKPWRTSAEIKKLNPAGDWYFLHVSPRPLLQGNGISEKTFSSTSNKDVLLQNMKLASIPDQDDAVDVASRVFLCWQNKERAYSFTTESWSWHGHA</sequence>
<proteinExistence type="predicted"/>
<evidence type="ECO:0000313" key="2">
    <source>
        <dbReference type="Proteomes" id="UP001189429"/>
    </source>
</evidence>
<keyword evidence="2" id="KW-1185">Reference proteome</keyword>
<gene>
    <name evidence="1" type="ORF">PCOR1329_LOCUS77671</name>
</gene>
<evidence type="ECO:0000313" key="1">
    <source>
        <dbReference type="EMBL" id="CAK0900382.1"/>
    </source>
</evidence>
<name>A0ABN9XL86_9DINO</name>
<evidence type="ECO:0008006" key="3">
    <source>
        <dbReference type="Google" id="ProtNLM"/>
    </source>
</evidence>
<comment type="caution">
    <text evidence="1">The sequence shown here is derived from an EMBL/GenBank/DDBJ whole genome shotgun (WGS) entry which is preliminary data.</text>
</comment>